<dbReference type="InterPro" id="IPR024072">
    <property type="entry name" value="DHFR-like_dom_sf"/>
</dbReference>
<dbReference type="OrthoDB" id="3427770at2"/>
<dbReference type="Gene3D" id="3.40.430.10">
    <property type="entry name" value="Dihydrofolate Reductase, subunit A"/>
    <property type="match status" value="1"/>
</dbReference>
<evidence type="ECO:0000313" key="3">
    <source>
        <dbReference type="Proteomes" id="UP000380867"/>
    </source>
</evidence>
<dbReference type="GO" id="GO:0008703">
    <property type="term" value="F:5-amino-6-(5-phosphoribosylamino)uracil reductase activity"/>
    <property type="evidence" value="ECO:0007669"/>
    <property type="project" value="InterPro"/>
</dbReference>
<dbReference type="SUPFAM" id="SSF53597">
    <property type="entry name" value="Dihydrofolate reductase-like"/>
    <property type="match status" value="1"/>
</dbReference>
<comment type="caution">
    <text evidence="2">The sequence shown here is derived from an EMBL/GenBank/DDBJ whole genome shotgun (WGS) entry which is preliminary data.</text>
</comment>
<protein>
    <submittedName>
        <fullName evidence="2">Dihydrofolate reductase</fullName>
    </submittedName>
</protein>
<dbReference type="PANTHER" id="PTHR38011:SF11">
    <property type="entry name" value="2,5-DIAMINO-6-RIBOSYLAMINO-4(3H)-PYRIMIDINONE 5'-PHOSPHATE REDUCTASE"/>
    <property type="match status" value="1"/>
</dbReference>
<feature type="domain" description="Bacterial bifunctional deaminase-reductase C-terminal" evidence="1">
    <location>
        <begin position="4"/>
        <end position="174"/>
    </location>
</feature>
<sequence length="189" mass="20553">MATIYNTATTLDGYLATTDNSLSWLFEVPGADDAESSFGDFLDGIGAMAMGSTTYEWLLEHESLVDNPARWQEWYADRPTWVFTHRDLPIIAGANVTFTSDDVRAVHAEMAAAAGECDIWLMGGGDLVGQFDDAGLLDRITATIAPVTLGAGAPFLPRDIRSDRLTLTSILQRGQFAEVTYDVKPKPTT</sequence>
<keyword evidence="3" id="KW-1185">Reference proteome</keyword>
<reference evidence="2" key="1">
    <citation type="submission" date="2019-09" db="EMBL/GenBank/DDBJ databases">
        <authorList>
            <person name="Li J."/>
        </authorList>
    </citation>
    <scope>NUCLEOTIDE SEQUENCE [LARGE SCALE GENOMIC DNA]</scope>
    <source>
        <strain evidence="2">JCM 14732</strain>
    </source>
</reference>
<gene>
    <name evidence="2" type="ORF">ESP70_019455</name>
</gene>
<evidence type="ECO:0000313" key="2">
    <source>
        <dbReference type="EMBL" id="KAA1394376.1"/>
    </source>
</evidence>
<evidence type="ECO:0000259" key="1">
    <source>
        <dbReference type="Pfam" id="PF01872"/>
    </source>
</evidence>
<dbReference type="AlphaFoldDB" id="A0A5M4F9Q7"/>
<proteinExistence type="predicted"/>
<dbReference type="Pfam" id="PF01872">
    <property type="entry name" value="RibD_C"/>
    <property type="match status" value="1"/>
</dbReference>
<dbReference type="RefSeq" id="WP_149690984.1">
    <property type="nucleotide sequence ID" value="NZ_SDPQ02000004.1"/>
</dbReference>
<accession>A0A5M4F9Q7</accession>
<dbReference type="InterPro" id="IPR050765">
    <property type="entry name" value="Riboflavin_Biosynth_HTPR"/>
</dbReference>
<organism evidence="2 3">
    <name type="scientific">Aeromicrobium ginsengisoli</name>
    <dbReference type="NCBI Taxonomy" id="363867"/>
    <lineage>
        <taxon>Bacteria</taxon>
        <taxon>Bacillati</taxon>
        <taxon>Actinomycetota</taxon>
        <taxon>Actinomycetes</taxon>
        <taxon>Propionibacteriales</taxon>
        <taxon>Nocardioidaceae</taxon>
        <taxon>Aeromicrobium</taxon>
    </lineage>
</organism>
<dbReference type="Proteomes" id="UP000380867">
    <property type="component" value="Unassembled WGS sequence"/>
</dbReference>
<dbReference type="GO" id="GO:0009231">
    <property type="term" value="P:riboflavin biosynthetic process"/>
    <property type="evidence" value="ECO:0007669"/>
    <property type="project" value="InterPro"/>
</dbReference>
<dbReference type="InterPro" id="IPR002734">
    <property type="entry name" value="RibDG_C"/>
</dbReference>
<dbReference type="PANTHER" id="PTHR38011">
    <property type="entry name" value="DIHYDROFOLATE REDUCTASE FAMILY PROTEIN (AFU_ORTHOLOGUE AFUA_8G06820)"/>
    <property type="match status" value="1"/>
</dbReference>
<dbReference type="EMBL" id="SDPQ02000004">
    <property type="protein sequence ID" value="KAA1394376.1"/>
    <property type="molecule type" value="Genomic_DNA"/>
</dbReference>
<name>A0A5M4F9Q7_9ACTN</name>